<dbReference type="AlphaFoldDB" id="A0A249LEB0"/>
<proteinExistence type="predicted"/>
<reference evidence="1 2" key="1">
    <citation type="submission" date="2016-07" db="EMBL/GenBank/DDBJ databases">
        <title>High microdiversification within the ubiquitous acI lineage of Actinobacteria.</title>
        <authorList>
            <person name="Neuenschwander S.M."/>
            <person name="Salcher M."/>
            <person name="Ghai R."/>
            <person name="Pernthaler J."/>
        </authorList>
    </citation>
    <scope>NUCLEOTIDE SEQUENCE [LARGE SCALE GENOMIC DNA]</scope>
    <source>
        <strain evidence="1">MMS-VB-114</strain>
    </source>
</reference>
<gene>
    <name evidence="1" type="ORF">PHILAsVB114_02015</name>
</gene>
<organism evidence="1 2">
    <name type="scientific">Candidatus Planktophila limnetica</name>
    <dbReference type="NCBI Taxonomy" id="573600"/>
    <lineage>
        <taxon>Bacteria</taxon>
        <taxon>Bacillati</taxon>
        <taxon>Actinomycetota</taxon>
        <taxon>Actinomycetes</taxon>
        <taxon>Candidatus Nanopelagicales</taxon>
        <taxon>Candidatus Nanopelagicaceae</taxon>
        <taxon>Candidatus Planktophila</taxon>
    </lineage>
</organism>
<dbReference type="KEGG" id="plim:PHILAsVB114_02015"/>
<name>A0A249LEB0_9ACTN</name>
<keyword evidence="2" id="KW-1185">Reference proteome</keyword>
<evidence type="ECO:0000313" key="2">
    <source>
        <dbReference type="Proteomes" id="UP000217221"/>
    </source>
</evidence>
<evidence type="ECO:0000313" key="1">
    <source>
        <dbReference type="EMBL" id="ASY27448.1"/>
    </source>
</evidence>
<accession>A0A249LEB0</accession>
<dbReference type="EMBL" id="CP016782">
    <property type="protein sequence ID" value="ASY27448.1"/>
    <property type="molecule type" value="Genomic_DNA"/>
</dbReference>
<sequence>MLSIQDLAEPLMQVSTAAGLSRMLLDGADVYQKYPELGEVIPENKMSDYLSIMSKEEIFFAKIRVKLIDSETLNLEVLNQEIDFLSNYLRPFCKID</sequence>
<dbReference type="Proteomes" id="UP000217221">
    <property type="component" value="Chromosome"/>
</dbReference>
<protein>
    <submittedName>
        <fullName evidence="1">Uncharacterized protein</fullName>
    </submittedName>
</protein>